<sequence>MENLEQIKTELREKIAKCDRIVRGLEHHDPFVEMISDFNNQMKRLDTSWQWITDEKLLKEAQITKMAYLSVVNVIDNYKHDMEEADKQLVELDNPDKITGKDFDNG</sequence>
<gene>
    <name evidence="1" type="ORF">MM415B01340_0005</name>
</gene>
<name>A0A6M3INA7_9ZZZZ</name>
<dbReference type="EMBL" id="MT141356">
    <property type="protein sequence ID" value="QJA59140.1"/>
    <property type="molecule type" value="Genomic_DNA"/>
</dbReference>
<protein>
    <submittedName>
        <fullName evidence="1">Uncharacterized protein</fullName>
    </submittedName>
</protein>
<proteinExistence type="predicted"/>
<evidence type="ECO:0000313" key="1">
    <source>
        <dbReference type="EMBL" id="QJA59140.1"/>
    </source>
</evidence>
<reference evidence="1" key="1">
    <citation type="submission" date="2020-03" db="EMBL/GenBank/DDBJ databases">
        <title>The deep terrestrial virosphere.</title>
        <authorList>
            <person name="Holmfeldt K."/>
            <person name="Nilsson E."/>
            <person name="Simone D."/>
            <person name="Lopez-Fernandez M."/>
            <person name="Wu X."/>
            <person name="de Brujin I."/>
            <person name="Lundin D."/>
            <person name="Andersson A."/>
            <person name="Bertilsson S."/>
            <person name="Dopson M."/>
        </authorList>
    </citation>
    <scope>NUCLEOTIDE SEQUENCE</scope>
    <source>
        <strain evidence="1">MM415B01340</strain>
    </source>
</reference>
<dbReference type="AlphaFoldDB" id="A0A6M3INA7"/>
<accession>A0A6M3INA7</accession>
<organism evidence="1">
    <name type="scientific">viral metagenome</name>
    <dbReference type="NCBI Taxonomy" id="1070528"/>
    <lineage>
        <taxon>unclassified sequences</taxon>
        <taxon>metagenomes</taxon>
        <taxon>organismal metagenomes</taxon>
    </lineage>
</organism>